<evidence type="ECO:0000313" key="5">
    <source>
        <dbReference type="EMBL" id="CAI6080985.1"/>
    </source>
</evidence>
<comment type="caution">
    <text evidence="5">The sequence shown here is derived from an EMBL/GenBank/DDBJ whole genome shotgun (WGS) entry which is preliminary data.</text>
</comment>
<feature type="region of interest" description="Disordered" evidence="1">
    <location>
        <begin position="411"/>
        <end position="434"/>
    </location>
</feature>
<evidence type="ECO:0000256" key="1">
    <source>
        <dbReference type="SAM" id="MobiDB-lite"/>
    </source>
</evidence>
<dbReference type="AlphaFoldDB" id="A0AA35LV97"/>
<name>A0AA35LV97_9HYPO</name>
<reference evidence="5" key="1">
    <citation type="submission" date="2023-01" db="EMBL/GenBank/DDBJ databases">
        <authorList>
            <person name="Piombo E."/>
        </authorList>
    </citation>
    <scope>NUCLEOTIDE SEQUENCE</scope>
</reference>
<feature type="domain" description="DUF7492" evidence="4">
    <location>
        <begin position="24"/>
        <end position="245"/>
    </location>
</feature>
<sequence>MRNFFSMARAGLIATSLLAVTNSVDAHSWIERAIKINPANQTFFGAEGYPRGYIPRSDPSFNDEKVLLRLPYTGTAFYTGDEKINKAAFEANPSFPMLEAAPGDFIAITHLENGHTTKPQTNPLKPYNRGTVFLYGTADPKDDEKLFDIHLKWNTEGTGGDGRGKLLSTRNYDDGQCYEARNEGLALSRAQALKTNPSTPLACQSDLQLPDDLKPGSIYTIYWYWDWPNLNPEVVDMEATKNGIYPWAGTFMRGEKDPNGFTMQAIATNESYASTLDIKIVEKSGYSTKANTESSSSGLSDVFNMAIASQLKTNFDVNVNYGDGGDNSSVQPSASSTSATPTHTSTKKSSTSAPGNGATATVTVTETIPATTVVSTVYITTSGSGSGGDCCHSRSTIYQTVTDIDTQYTTVYPKGTPTSSPTASSRPATPTGAGMNEPARLCPSWIFIALNLVAAIAFTWLTVVGSILLTRVKIHCCSIKLTKFKSLAQSQYMTKRHRL</sequence>
<feature type="compositionally biased region" description="Low complexity" evidence="1">
    <location>
        <begin position="328"/>
        <end position="358"/>
    </location>
</feature>
<feature type="compositionally biased region" description="Low complexity" evidence="1">
    <location>
        <begin position="416"/>
        <end position="431"/>
    </location>
</feature>
<proteinExistence type="predicted"/>
<gene>
    <name evidence="5" type="ORF">CCHLO57077_00003913</name>
</gene>
<protein>
    <recommendedName>
        <fullName evidence="4">DUF7492 domain-containing protein</fullName>
    </recommendedName>
</protein>
<keyword evidence="2" id="KW-0812">Transmembrane</keyword>
<evidence type="ECO:0000256" key="3">
    <source>
        <dbReference type="SAM" id="SignalP"/>
    </source>
</evidence>
<dbReference type="Proteomes" id="UP001160390">
    <property type="component" value="Unassembled WGS sequence"/>
</dbReference>
<keyword evidence="6" id="KW-1185">Reference proteome</keyword>
<feature type="transmembrane region" description="Helical" evidence="2">
    <location>
        <begin position="445"/>
        <end position="470"/>
    </location>
</feature>
<feature type="region of interest" description="Disordered" evidence="1">
    <location>
        <begin position="323"/>
        <end position="358"/>
    </location>
</feature>
<evidence type="ECO:0000256" key="2">
    <source>
        <dbReference type="SAM" id="Phobius"/>
    </source>
</evidence>
<dbReference type="Pfam" id="PF24320">
    <property type="entry name" value="DUF7492"/>
    <property type="match status" value="1"/>
</dbReference>
<feature type="signal peptide" evidence="3">
    <location>
        <begin position="1"/>
        <end position="26"/>
    </location>
</feature>
<evidence type="ECO:0000313" key="6">
    <source>
        <dbReference type="Proteomes" id="UP001160390"/>
    </source>
</evidence>
<accession>A0AA35LV97</accession>
<keyword evidence="3" id="KW-0732">Signal</keyword>
<keyword evidence="2" id="KW-0472">Membrane</keyword>
<keyword evidence="2" id="KW-1133">Transmembrane helix</keyword>
<dbReference type="InterPro" id="IPR055915">
    <property type="entry name" value="DUF7492"/>
</dbReference>
<organism evidence="5 6">
    <name type="scientific">Clonostachys chloroleuca</name>
    <dbReference type="NCBI Taxonomy" id="1926264"/>
    <lineage>
        <taxon>Eukaryota</taxon>
        <taxon>Fungi</taxon>
        <taxon>Dikarya</taxon>
        <taxon>Ascomycota</taxon>
        <taxon>Pezizomycotina</taxon>
        <taxon>Sordariomycetes</taxon>
        <taxon>Hypocreomycetidae</taxon>
        <taxon>Hypocreales</taxon>
        <taxon>Bionectriaceae</taxon>
        <taxon>Clonostachys</taxon>
    </lineage>
</organism>
<evidence type="ECO:0000259" key="4">
    <source>
        <dbReference type="Pfam" id="PF24320"/>
    </source>
</evidence>
<dbReference type="EMBL" id="CABFNP030000705">
    <property type="protein sequence ID" value="CAI6080985.1"/>
    <property type="molecule type" value="Genomic_DNA"/>
</dbReference>
<feature type="chain" id="PRO_5041228037" description="DUF7492 domain-containing protein" evidence="3">
    <location>
        <begin position="27"/>
        <end position="499"/>
    </location>
</feature>